<feature type="compositionally biased region" description="Polar residues" evidence="1">
    <location>
        <begin position="77"/>
        <end position="86"/>
    </location>
</feature>
<comment type="caution">
    <text evidence="3">The sequence shown here is derived from an EMBL/GenBank/DDBJ whole genome shotgun (WGS) entry which is preliminary data.</text>
</comment>
<reference evidence="3" key="1">
    <citation type="journal article" date="2023" name="Mol. Phylogenet. Evol.">
        <title>Genome-scale phylogeny and comparative genomics of the fungal order Sordariales.</title>
        <authorList>
            <person name="Hensen N."/>
            <person name="Bonometti L."/>
            <person name="Westerberg I."/>
            <person name="Brannstrom I.O."/>
            <person name="Guillou S."/>
            <person name="Cros-Aarteil S."/>
            <person name="Calhoun S."/>
            <person name="Haridas S."/>
            <person name="Kuo A."/>
            <person name="Mondo S."/>
            <person name="Pangilinan J."/>
            <person name="Riley R."/>
            <person name="LaButti K."/>
            <person name="Andreopoulos B."/>
            <person name="Lipzen A."/>
            <person name="Chen C."/>
            <person name="Yan M."/>
            <person name="Daum C."/>
            <person name="Ng V."/>
            <person name="Clum A."/>
            <person name="Steindorff A."/>
            <person name="Ohm R.A."/>
            <person name="Martin F."/>
            <person name="Silar P."/>
            <person name="Natvig D.O."/>
            <person name="Lalanne C."/>
            <person name="Gautier V."/>
            <person name="Ament-Velasquez S.L."/>
            <person name="Kruys A."/>
            <person name="Hutchinson M.I."/>
            <person name="Powell A.J."/>
            <person name="Barry K."/>
            <person name="Miller A.N."/>
            <person name="Grigoriev I.V."/>
            <person name="Debuchy R."/>
            <person name="Gladieux P."/>
            <person name="Hiltunen Thoren M."/>
            <person name="Johannesson H."/>
        </authorList>
    </citation>
    <scope>NUCLEOTIDE SEQUENCE</scope>
    <source>
        <strain evidence="3">PSN309</strain>
    </source>
</reference>
<evidence type="ECO:0000313" key="3">
    <source>
        <dbReference type="EMBL" id="KAK4191780.1"/>
    </source>
</evidence>
<dbReference type="Pfam" id="PF22943">
    <property type="entry name" value="HTH_68"/>
    <property type="match status" value="1"/>
</dbReference>
<feature type="region of interest" description="Disordered" evidence="1">
    <location>
        <begin position="1"/>
        <end position="90"/>
    </location>
</feature>
<feature type="domain" description="Helix-turn-helix" evidence="2">
    <location>
        <begin position="169"/>
        <end position="211"/>
    </location>
</feature>
<evidence type="ECO:0000259" key="2">
    <source>
        <dbReference type="Pfam" id="PF22943"/>
    </source>
</evidence>
<evidence type="ECO:0000313" key="4">
    <source>
        <dbReference type="Proteomes" id="UP001302126"/>
    </source>
</evidence>
<gene>
    <name evidence="3" type="ORF">QBC35DRAFT_425385</name>
</gene>
<organism evidence="3 4">
    <name type="scientific">Podospora australis</name>
    <dbReference type="NCBI Taxonomy" id="1536484"/>
    <lineage>
        <taxon>Eukaryota</taxon>
        <taxon>Fungi</taxon>
        <taxon>Dikarya</taxon>
        <taxon>Ascomycota</taxon>
        <taxon>Pezizomycotina</taxon>
        <taxon>Sordariomycetes</taxon>
        <taxon>Sordariomycetidae</taxon>
        <taxon>Sordariales</taxon>
        <taxon>Podosporaceae</taxon>
        <taxon>Podospora</taxon>
    </lineage>
</organism>
<name>A0AAN6X2N4_9PEZI</name>
<sequence>MGGSASRPAESALRKFPSRAPGSVPPRPSAAAARRAPPPAATSQPAPTTSVQQQQQQQQRPAPPQASFTKNEAILADSQNPNNSIPELTPAFAERLKQMGIAQPSPTFSPSSIASVDASGIGQSISGPRFPASSNNATLGALEARKNIQAQAEAELENMGRSTDKGREYVDVYTIKQILLMREKGETAKAIEDRLRLRPGVVNKLGGKGILHSTSLGPPSQ</sequence>
<evidence type="ECO:0000256" key="1">
    <source>
        <dbReference type="SAM" id="MobiDB-lite"/>
    </source>
</evidence>
<dbReference type="InterPro" id="IPR054448">
    <property type="entry name" value="HTH_put_ascomycetes"/>
</dbReference>
<dbReference type="AlphaFoldDB" id="A0AAN6X2N4"/>
<proteinExistence type="predicted"/>
<accession>A0AAN6X2N4</accession>
<dbReference type="Proteomes" id="UP001302126">
    <property type="component" value="Unassembled WGS sequence"/>
</dbReference>
<dbReference type="EMBL" id="MU864357">
    <property type="protein sequence ID" value="KAK4191780.1"/>
    <property type="molecule type" value="Genomic_DNA"/>
</dbReference>
<keyword evidence="4" id="KW-1185">Reference proteome</keyword>
<reference evidence="3" key="2">
    <citation type="submission" date="2023-05" db="EMBL/GenBank/DDBJ databases">
        <authorList>
            <consortium name="Lawrence Berkeley National Laboratory"/>
            <person name="Steindorff A."/>
            <person name="Hensen N."/>
            <person name="Bonometti L."/>
            <person name="Westerberg I."/>
            <person name="Brannstrom I.O."/>
            <person name="Guillou S."/>
            <person name="Cros-Aarteil S."/>
            <person name="Calhoun S."/>
            <person name="Haridas S."/>
            <person name="Kuo A."/>
            <person name="Mondo S."/>
            <person name="Pangilinan J."/>
            <person name="Riley R."/>
            <person name="Labutti K."/>
            <person name="Andreopoulos B."/>
            <person name="Lipzen A."/>
            <person name="Chen C."/>
            <person name="Yanf M."/>
            <person name="Daum C."/>
            <person name="Ng V."/>
            <person name="Clum A."/>
            <person name="Ohm R."/>
            <person name="Martin F."/>
            <person name="Silar P."/>
            <person name="Natvig D."/>
            <person name="Lalanne C."/>
            <person name="Gautier V."/>
            <person name="Ament-Velasquez S.L."/>
            <person name="Kruys A."/>
            <person name="Hutchinson M.I."/>
            <person name="Powell A.J."/>
            <person name="Barry K."/>
            <person name="Miller A.N."/>
            <person name="Grigoriev I.V."/>
            <person name="Debuchy R."/>
            <person name="Gladieux P."/>
            <person name="Thoren M.H."/>
            <person name="Johannesson H."/>
        </authorList>
    </citation>
    <scope>NUCLEOTIDE SEQUENCE</scope>
    <source>
        <strain evidence="3">PSN309</strain>
    </source>
</reference>
<feature type="compositionally biased region" description="Low complexity" evidence="1">
    <location>
        <begin position="29"/>
        <end position="60"/>
    </location>
</feature>
<protein>
    <recommendedName>
        <fullName evidence="2">Helix-turn-helix domain-containing protein</fullName>
    </recommendedName>
</protein>